<feature type="transmembrane region" description="Helical" evidence="1">
    <location>
        <begin position="156"/>
        <end position="177"/>
    </location>
</feature>
<evidence type="ECO:0000313" key="2">
    <source>
        <dbReference type="EMBL" id="OUN85035.1"/>
    </source>
</evidence>
<organism evidence="2 3">
    <name type="scientific">[Collinsella] massiliensis</name>
    <dbReference type="NCBI Taxonomy" id="1232426"/>
    <lineage>
        <taxon>Bacteria</taxon>
        <taxon>Bacillati</taxon>
        <taxon>Actinomycetota</taxon>
        <taxon>Coriobacteriia</taxon>
        <taxon>Coriobacteriales</taxon>
        <taxon>Coriobacteriaceae</taxon>
        <taxon>Enorma</taxon>
    </lineage>
</organism>
<keyword evidence="1" id="KW-0812">Transmembrane</keyword>
<reference evidence="3" key="1">
    <citation type="submission" date="2017-04" db="EMBL/GenBank/DDBJ databases">
        <title>Function of individual gut microbiota members based on whole genome sequencing of pure cultures obtained from chicken caecum.</title>
        <authorList>
            <person name="Medvecky M."/>
            <person name="Cejkova D."/>
            <person name="Polansky O."/>
            <person name="Karasova D."/>
            <person name="Kubasova T."/>
            <person name="Cizek A."/>
            <person name="Rychlik I."/>
        </authorList>
    </citation>
    <scope>NUCLEOTIDE SEQUENCE [LARGE SCALE GENOMIC DNA]</scope>
    <source>
        <strain evidence="3">An5</strain>
    </source>
</reference>
<dbReference type="RefSeq" id="WP_094336032.1">
    <property type="nucleotide sequence ID" value="NZ_NFIE01000027.1"/>
</dbReference>
<feature type="transmembrane region" description="Helical" evidence="1">
    <location>
        <begin position="20"/>
        <end position="47"/>
    </location>
</feature>
<accession>A0A1Y3XHK3</accession>
<proteinExistence type="predicted"/>
<feature type="transmembrane region" description="Helical" evidence="1">
    <location>
        <begin position="119"/>
        <end position="136"/>
    </location>
</feature>
<comment type="caution">
    <text evidence="2">The sequence shown here is derived from an EMBL/GenBank/DDBJ whole genome shotgun (WGS) entry which is preliminary data.</text>
</comment>
<evidence type="ECO:0000256" key="1">
    <source>
        <dbReference type="SAM" id="Phobius"/>
    </source>
</evidence>
<keyword evidence="1" id="KW-1133">Transmembrane helix</keyword>
<feature type="transmembrane region" description="Helical" evidence="1">
    <location>
        <begin position="54"/>
        <end position="72"/>
    </location>
</feature>
<name>A0A1Y3XHK3_9ACTN</name>
<dbReference type="Proteomes" id="UP000195781">
    <property type="component" value="Unassembled WGS sequence"/>
</dbReference>
<evidence type="ECO:0000313" key="3">
    <source>
        <dbReference type="Proteomes" id="UP000195781"/>
    </source>
</evidence>
<feature type="transmembrane region" description="Helical" evidence="1">
    <location>
        <begin position="92"/>
        <end position="112"/>
    </location>
</feature>
<sequence length="213" mass="23321">MQNNWNDESFFADLCATFLGGAVGAAAGVHLVHFFTPILFFLMFFFGLGLLTKVAFIACLVALPFAVAFTWGRAYAFLPQLFDQFGITPETLLIAAPMLLSLAALLIALVLTFARHRGYALKLLVCYLILFIPYALLQCGWVEGLASGAATLDMLIAADLNVALSCWAMPGLALFVFHRVDGKVQELRRVNDELARAGKPTLVDRAAANFRKR</sequence>
<dbReference type="EMBL" id="NFIE01000027">
    <property type="protein sequence ID" value="OUN85035.1"/>
    <property type="molecule type" value="Genomic_DNA"/>
</dbReference>
<dbReference type="OrthoDB" id="10011070at2"/>
<dbReference type="AlphaFoldDB" id="A0A1Y3XHK3"/>
<protein>
    <submittedName>
        <fullName evidence="2">Uncharacterized protein</fullName>
    </submittedName>
</protein>
<keyword evidence="3" id="KW-1185">Reference proteome</keyword>
<gene>
    <name evidence="2" type="ORF">B5G02_09420</name>
</gene>
<keyword evidence="1" id="KW-0472">Membrane</keyword>